<gene>
    <name evidence="1" type="ORF">Anas_03042</name>
</gene>
<name>A0A5N5TL91_9CRUS</name>
<evidence type="ECO:0000313" key="2">
    <source>
        <dbReference type="Proteomes" id="UP000326759"/>
    </source>
</evidence>
<accession>A0A5N5TL91</accession>
<dbReference type="OrthoDB" id="286301at2759"/>
<evidence type="ECO:0000313" key="1">
    <source>
        <dbReference type="EMBL" id="KAB7506916.1"/>
    </source>
</evidence>
<proteinExistence type="predicted"/>
<sequence>MSSKQILIPQIWDTLKTEGPEADMSGLLNIWEARLRHVERKTDSKPSCVTFMKMINLTPQDAPHPLYSPDYGDQTDNFILDHLCMDEISCDDEKLGSAEGVILKTMSGKDLVFKKREKSETLSVNNIEIEGSKTLSDGTQVFVLTDFSFNHYDELQESFKHISANTPNRFCPIGEPCPE</sequence>
<keyword evidence="2" id="KW-1185">Reference proteome</keyword>
<protein>
    <submittedName>
        <fullName evidence="1">Uncharacterized protein</fullName>
    </submittedName>
</protein>
<organism evidence="1 2">
    <name type="scientific">Armadillidium nasatum</name>
    <dbReference type="NCBI Taxonomy" id="96803"/>
    <lineage>
        <taxon>Eukaryota</taxon>
        <taxon>Metazoa</taxon>
        <taxon>Ecdysozoa</taxon>
        <taxon>Arthropoda</taxon>
        <taxon>Crustacea</taxon>
        <taxon>Multicrustacea</taxon>
        <taxon>Malacostraca</taxon>
        <taxon>Eumalacostraca</taxon>
        <taxon>Peracarida</taxon>
        <taxon>Isopoda</taxon>
        <taxon>Oniscidea</taxon>
        <taxon>Crinocheta</taxon>
        <taxon>Armadillidiidae</taxon>
        <taxon>Armadillidium</taxon>
    </lineage>
</organism>
<dbReference type="Proteomes" id="UP000326759">
    <property type="component" value="Unassembled WGS sequence"/>
</dbReference>
<dbReference type="EMBL" id="SEYY01000588">
    <property type="protein sequence ID" value="KAB7506916.1"/>
    <property type="molecule type" value="Genomic_DNA"/>
</dbReference>
<reference evidence="1 2" key="1">
    <citation type="journal article" date="2019" name="PLoS Biol.">
        <title>Sex chromosomes control vertical transmission of feminizing Wolbachia symbionts in an isopod.</title>
        <authorList>
            <person name="Becking T."/>
            <person name="Chebbi M.A."/>
            <person name="Giraud I."/>
            <person name="Moumen B."/>
            <person name="Laverre T."/>
            <person name="Caubet Y."/>
            <person name="Peccoud J."/>
            <person name="Gilbert C."/>
            <person name="Cordaux R."/>
        </authorList>
    </citation>
    <scope>NUCLEOTIDE SEQUENCE [LARGE SCALE GENOMIC DNA]</scope>
    <source>
        <strain evidence="1">ANa2</strain>
        <tissue evidence="1">Whole body excluding digestive tract and cuticle</tissue>
    </source>
</reference>
<dbReference type="AlphaFoldDB" id="A0A5N5TL91"/>
<comment type="caution">
    <text evidence="1">The sequence shown here is derived from an EMBL/GenBank/DDBJ whole genome shotgun (WGS) entry which is preliminary data.</text>
</comment>